<reference evidence="1" key="1">
    <citation type="submission" date="2020-09" db="EMBL/GenBank/DDBJ databases">
        <title>Pseudomonas syringae pv. eriobotryae genome sequence causing loquat canker disease.</title>
        <authorList>
            <person name="Fukuda S."/>
            <person name="Tashiro H."/>
            <person name="Nagano Y."/>
        </authorList>
    </citation>
    <scope>NUCLEOTIDE SEQUENCE</scope>
    <source>
        <strain evidence="1">AM001</strain>
    </source>
</reference>
<comment type="caution">
    <text evidence="1">The sequence shown here is derived from an EMBL/GenBank/DDBJ whole genome shotgun (WGS) entry which is preliminary data.</text>
</comment>
<protein>
    <submittedName>
        <fullName evidence="1">Uncharacterized protein</fullName>
    </submittedName>
</protein>
<evidence type="ECO:0000313" key="2">
    <source>
        <dbReference type="Proteomes" id="UP000630864"/>
    </source>
</evidence>
<name>A0A9P3AHK2_PSEA0</name>
<dbReference type="EMBL" id="BMZW01000064">
    <property type="protein sequence ID" value="GFZ63069.1"/>
    <property type="molecule type" value="Genomic_DNA"/>
</dbReference>
<sequence>MSDLQRSSNELRHHSCNDIREWPRDFDFSIEYSEQQEIVRPNEQVFVELNHQQASSDE</sequence>
<organism evidence="1 2">
    <name type="scientific">Pseudomonas amygdali pv. eriobotryae</name>
    <dbReference type="NCBI Taxonomy" id="129137"/>
    <lineage>
        <taxon>Bacteria</taxon>
        <taxon>Pseudomonadati</taxon>
        <taxon>Pseudomonadota</taxon>
        <taxon>Gammaproteobacteria</taxon>
        <taxon>Pseudomonadales</taxon>
        <taxon>Pseudomonadaceae</taxon>
        <taxon>Pseudomonas</taxon>
        <taxon>Pseudomonas amygdali</taxon>
    </lineage>
</organism>
<accession>A0A9P3AHK2</accession>
<evidence type="ECO:0000313" key="1">
    <source>
        <dbReference type="EMBL" id="GFZ63069.1"/>
    </source>
</evidence>
<proteinExistence type="predicted"/>
<gene>
    <name evidence="1" type="ORF">PSE10A_55800</name>
</gene>
<dbReference type="AlphaFoldDB" id="A0A9P3AHK2"/>
<dbReference type="Proteomes" id="UP000630864">
    <property type="component" value="Unassembled WGS sequence"/>
</dbReference>